<organism evidence="8">
    <name type="scientific">marine sediment metagenome</name>
    <dbReference type="NCBI Taxonomy" id="412755"/>
    <lineage>
        <taxon>unclassified sequences</taxon>
        <taxon>metagenomes</taxon>
        <taxon>ecological metagenomes</taxon>
    </lineage>
</organism>
<keyword evidence="5 7" id="KW-1133">Transmembrane helix</keyword>
<evidence type="ECO:0000256" key="1">
    <source>
        <dbReference type="ARBA" id="ARBA00004651"/>
    </source>
</evidence>
<evidence type="ECO:0000256" key="5">
    <source>
        <dbReference type="ARBA" id="ARBA00022989"/>
    </source>
</evidence>
<keyword evidence="3" id="KW-1003">Cell membrane</keyword>
<keyword evidence="2" id="KW-0813">Transport</keyword>
<evidence type="ECO:0000256" key="7">
    <source>
        <dbReference type="SAM" id="Phobius"/>
    </source>
</evidence>
<evidence type="ECO:0000256" key="2">
    <source>
        <dbReference type="ARBA" id="ARBA00022448"/>
    </source>
</evidence>
<protein>
    <recommendedName>
        <fullName evidence="9">ABC transmembrane type-1 domain-containing protein</fullName>
    </recommendedName>
</protein>
<reference evidence="8" key="1">
    <citation type="journal article" date="2014" name="Front. Microbiol.">
        <title>High frequency of phylogenetically diverse reductive dehalogenase-homologous genes in deep subseafloor sedimentary metagenomes.</title>
        <authorList>
            <person name="Kawai M."/>
            <person name="Futagami T."/>
            <person name="Toyoda A."/>
            <person name="Takaki Y."/>
            <person name="Nishi S."/>
            <person name="Hori S."/>
            <person name="Arai W."/>
            <person name="Tsubouchi T."/>
            <person name="Morono Y."/>
            <person name="Uchiyama I."/>
            <person name="Ito T."/>
            <person name="Fujiyama A."/>
            <person name="Inagaki F."/>
            <person name="Takami H."/>
        </authorList>
    </citation>
    <scope>NUCLEOTIDE SEQUENCE</scope>
    <source>
        <strain evidence="8">Expedition CK06-06</strain>
    </source>
</reference>
<comment type="subcellular location">
    <subcellularLocation>
        <location evidence="1">Cell membrane</location>
        <topology evidence="1">Multi-pass membrane protein</topology>
    </subcellularLocation>
</comment>
<dbReference type="PANTHER" id="PTHR43744:SF6">
    <property type="entry name" value="ABC TRANSPORTER PERMEASE PROTEIN YESQ-RELATED"/>
    <property type="match status" value="1"/>
</dbReference>
<feature type="non-terminal residue" evidence="8">
    <location>
        <position position="1"/>
    </location>
</feature>
<dbReference type="Gene3D" id="1.10.3720.10">
    <property type="entry name" value="MetI-like"/>
    <property type="match status" value="1"/>
</dbReference>
<accession>X1T7S0</accession>
<keyword evidence="4 7" id="KW-0812">Transmembrane</keyword>
<dbReference type="GO" id="GO:0005886">
    <property type="term" value="C:plasma membrane"/>
    <property type="evidence" value="ECO:0007669"/>
    <property type="project" value="UniProtKB-SubCell"/>
</dbReference>
<evidence type="ECO:0000313" key="8">
    <source>
        <dbReference type="EMBL" id="GAI83590.1"/>
    </source>
</evidence>
<dbReference type="SUPFAM" id="SSF161098">
    <property type="entry name" value="MetI-like"/>
    <property type="match status" value="1"/>
</dbReference>
<dbReference type="AlphaFoldDB" id="X1T7S0"/>
<evidence type="ECO:0000256" key="4">
    <source>
        <dbReference type="ARBA" id="ARBA00022692"/>
    </source>
</evidence>
<keyword evidence="6 7" id="KW-0472">Membrane</keyword>
<comment type="caution">
    <text evidence="8">The sequence shown here is derived from an EMBL/GenBank/DDBJ whole genome shotgun (WGS) entry which is preliminary data.</text>
</comment>
<evidence type="ECO:0000256" key="6">
    <source>
        <dbReference type="ARBA" id="ARBA00023136"/>
    </source>
</evidence>
<sequence length="63" mass="7198">LYIRDIAKYPVAIGLRYFQGRFRQTQIQALMAASLISLIPPILLFFFAQRRMIQGIVITGIKG</sequence>
<dbReference type="InterPro" id="IPR035906">
    <property type="entry name" value="MetI-like_sf"/>
</dbReference>
<feature type="transmembrane region" description="Helical" evidence="7">
    <location>
        <begin position="27"/>
        <end position="48"/>
    </location>
</feature>
<dbReference type="PANTHER" id="PTHR43744">
    <property type="entry name" value="ABC TRANSPORTER PERMEASE PROTEIN MG189-RELATED-RELATED"/>
    <property type="match status" value="1"/>
</dbReference>
<dbReference type="EMBL" id="BARW01008358">
    <property type="protein sequence ID" value="GAI83590.1"/>
    <property type="molecule type" value="Genomic_DNA"/>
</dbReference>
<evidence type="ECO:0000256" key="3">
    <source>
        <dbReference type="ARBA" id="ARBA00022475"/>
    </source>
</evidence>
<name>X1T7S0_9ZZZZ</name>
<gene>
    <name evidence="8" type="ORF">S12H4_17160</name>
</gene>
<evidence type="ECO:0008006" key="9">
    <source>
        <dbReference type="Google" id="ProtNLM"/>
    </source>
</evidence>
<proteinExistence type="predicted"/>